<gene>
    <name evidence="3" type="ORF">HMPREF9233_00372</name>
</gene>
<accession>K9F268</accession>
<dbReference type="STRING" id="202789.GCA_001457435_01765"/>
<evidence type="ECO:0000256" key="1">
    <source>
        <dbReference type="SAM" id="MobiDB-lite"/>
    </source>
</evidence>
<name>K9F268_9ACTO</name>
<feature type="region of interest" description="Disordered" evidence="1">
    <location>
        <begin position="291"/>
        <end position="462"/>
    </location>
</feature>
<organism evidence="3 4">
    <name type="scientific">Actinobaculum massiliense ACS-171-V-Col2</name>
    <dbReference type="NCBI Taxonomy" id="883066"/>
    <lineage>
        <taxon>Bacteria</taxon>
        <taxon>Bacillati</taxon>
        <taxon>Actinomycetota</taxon>
        <taxon>Actinomycetes</taxon>
        <taxon>Actinomycetales</taxon>
        <taxon>Actinomycetaceae</taxon>
        <taxon>Actinobaculum</taxon>
    </lineage>
</organism>
<evidence type="ECO:0000256" key="2">
    <source>
        <dbReference type="SAM" id="Phobius"/>
    </source>
</evidence>
<keyword evidence="4" id="KW-1185">Reference proteome</keyword>
<feature type="compositionally biased region" description="Basic and acidic residues" evidence="1">
    <location>
        <begin position="201"/>
        <end position="217"/>
    </location>
</feature>
<proteinExistence type="predicted"/>
<dbReference type="EMBL" id="AGWL01000002">
    <property type="protein sequence ID" value="EKU95585.1"/>
    <property type="molecule type" value="Genomic_DNA"/>
</dbReference>
<protein>
    <submittedName>
        <fullName evidence="3">Uncharacterized protein</fullName>
    </submittedName>
</protein>
<feature type="compositionally biased region" description="Basic and acidic residues" evidence="1">
    <location>
        <begin position="379"/>
        <end position="404"/>
    </location>
</feature>
<dbReference type="Proteomes" id="UP000009888">
    <property type="component" value="Unassembled WGS sequence"/>
</dbReference>
<reference evidence="3 4" key="1">
    <citation type="submission" date="2012-09" db="EMBL/GenBank/DDBJ databases">
        <title>The Genome Sequence of Actinobaculum massiliae ACS-171-V-COL2.</title>
        <authorList>
            <consortium name="The Broad Institute Genome Sequencing Platform"/>
            <person name="Earl A."/>
            <person name="Ward D."/>
            <person name="Feldgarden M."/>
            <person name="Gevers D."/>
            <person name="Saerens B."/>
            <person name="Vaneechoutte M."/>
            <person name="Walker B."/>
            <person name="Young S.K."/>
            <person name="Zeng Q."/>
            <person name="Gargeya S."/>
            <person name="Fitzgerald M."/>
            <person name="Haas B."/>
            <person name="Abouelleil A."/>
            <person name="Alvarado L."/>
            <person name="Arachchi H.M."/>
            <person name="Berlin A."/>
            <person name="Chapman S.B."/>
            <person name="Goldberg J."/>
            <person name="Griggs A."/>
            <person name="Gujja S."/>
            <person name="Hansen M."/>
            <person name="Howarth C."/>
            <person name="Imamovic A."/>
            <person name="Larimer J."/>
            <person name="McCowen C."/>
            <person name="Montmayeur A."/>
            <person name="Murphy C."/>
            <person name="Neiman D."/>
            <person name="Pearson M."/>
            <person name="Priest M."/>
            <person name="Roberts A."/>
            <person name="Saif S."/>
            <person name="Shea T."/>
            <person name="Sisk P."/>
            <person name="Sykes S."/>
            <person name="Wortman J."/>
            <person name="Nusbaum C."/>
            <person name="Birren B."/>
        </authorList>
    </citation>
    <scope>NUCLEOTIDE SEQUENCE [LARGE SCALE GENOMIC DNA]</scope>
    <source>
        <strain evidence="4">ACS-171-V-Col2</strain>
    </source>
</reference>
<keyword evidence="2" id="KW-0472">Membrane</keyword>
<evidence type="ECO:0000313" key="3">
    <source>
        <dbReference type="EMBL" id="EKU95585.1"/>
    </source>
</evidence>
<dbReference type="RefSeq" id="WP_007000590.1">
    <property type="nucleotide sequence ID" value="NZ_JH992955.1"/>
</dbReference>
<feature type="transmembrane region" description="Helical" evidence="2">
    <location>
        <begin position="171"/>
        <end position="192"/>
    </location>
</feature>
<keyword evidence="2" id="KW-0812">Transmembrane</keyword>
<keyword evidence="2" id="KW-1133">Transmembrane helix</keyword>
<feature type="region of interest" description="Disordered" evidence="1">
    <location>
        <begin position="201"/>
        <end position="220"/>
    </location>
</feature>
<sequence>MRKIGGVALLVVGVIVFVWGVLSATVLKPASVLTGATKADGAGIVATAPGVLDMGGNTVDVKVASESGNEVFVGFGYSDDVAAYAEGLRTQLITGFDDDALATTMSSGEADPIKVTDSDMWFSKETGEGKAEFSYTTTATGAESLIASTADGTIPTVELRWDVKGGQNNSVVLILIGVLASLVGALMLYLQWQDDRRAGAQRRERGEELSGRRDRAGAETSILPAFSEEAPEPGTREADVYNTGQALGAGILMESPRGERIRTRPLPVEDTVAGLVGEDSPAQRISEAMATANRERDELHEKQQKATGGAYGAGVIAASPQADEIRARELSEEDRVVLPEPEPEPEPEARTPEERAAYDSGILPVIRPEEWSAEQPEQPEAKPEQPAEQPEAKPEQPAEQPEARTRRRPSHAAGETPGGYRTDQIPRIKARRAAEPEVEIDEATSKGWWSIWGGAENGEEEK</sequence>
<dbReference type="PATRIC" id="fig|883066.3.peg.390"/>
<feature type="compositionally biased region" description="Basic and acidic residues" evidence="1">
    <location>
        <begin position="293"/>
        <end position="304"/>
    </location>
</feature>
<feature type="compositionally biased region" description="Basic and acidic residues" evidence="1">
    <location>
        <begin position="323"/>
        <end position="337"/>
    </location>
</feature>
<evidence type="ECO:0000313" key="4">
    <source>
        <dbReference type="Proteomes" id="UP000009888"/>
    </source>
</evidence>
<dbReference type="HOGENOM" id="CLU_591390_0_0_11"/>
<dbReference type="eggNOG" id="ENOG5032SYI">
    <property type="taxonomic scope" value="Bacteria"/>
</dbReference>
<comment type="caution">
    <text evidence="3">The sequence shown here is derived from an EMBL/GenBank/DDBJ whole genome shotgun (WGS) entry which is preliminary data.</text>
</comment>
<dbReference type="AlphaFoldDB" id="K9F268"/>
<feature type="compositionally biased region" description="Basic and acidic residues" evidence="1">
    <location>
        <begin position="347"/>
        <end position="357"/>
    </location>
</feature>